<dbReference type="InterPro" id="IPR036322">
    <property type="entry name" value="WD40_repeat_dom_sf"/>
</dbReference>
<feature type="compositionally biased region" description="Acidic residues" evidence="1">
    <location>
        <begin position="66"/>
        <end position="91"/>
    </location>
</feature>
<evidence type="ECO:0000313" key="3">
    <source>
        <dbReference type="EMBL" id="CAH0105651.1"/>
    </source>
</evidence>
<dbReference type="InterPro" id="IPR024977">
    <property type="entry name" value="Apc4-like_WD40_dom"/>
</dbReference>
<evidence type="ECO:0000313" key="4">
    <source>
        <dbReference type="Proteomes" id="UP000789390"/>
    </source>
</evidence>
<dbReference type="EMBL" id="CAKKLH010000191">
    <property type="protein sequence ID" value="CAH0105651.1"/>
    <property type="molecule type" value="Genomic_DNA"/>
</dbReference>
<sequence>MSQNMALIKFEKFKEPFQLMTDGCAIKCAHPTLPVLAGVSINQVFLFDETDGTRHISTFSTWGKYDDDDEDEDEDDDYYFNNNDEDDDEEDQPTHRERSNEITAEITQLGWNANGDKLTAGFSNGDIIVWEYPSGEILFKRKCHWKSVTEIHWNPHRRDNLATLDLVKSKNSNIKEFYSL</sequence>
<name>A0A8J2WNI8_9CRUS</name>
<reference evidence="3" key="1">
    <citation type="submission" date="2021-11" db="EMBL/GenBank/DDBJ databases">
        <authorList>
            <person name="Schell T."/>
        </authorList>
    </citation>
    <scope>NUCLEOTIDE SEQUENCE</scope>
    <source>
        <strain evidence="3">M5</strain>
    </source>
</reference>
<comment type="caution">
    <text evidence="3">The sequence shown here is derived from an EMBL/GenBank/DDBJ whole genome shotgun (WGS) entry which is preliminary data.</text>
</comment>
<gene>
    <name evidence="3" type="ORF">DGAL_LOCUS8709</name>
</gene>
<evidence type="ECO:0000256" key="1">
    <source>
        <dbReference type="SAM" id="MobiDB-lite"/>
    </source>
</evidence>
<dbReference type="AlphaFoldDB" id="A0A8J2WNI8"/>
<dbReference type="InterPro" id="IPR015943">
    <property type="entry name" value="WD40/YVTN_repeat-like_dom_sf"/>
</dbReference>
<keyword evidence="4" id="KW-1185">Reference proteome</keyword>
<dbReference type="OrthoDB" id="6475906at2759"/>
<evidence type="ECO:0000259" key="2">
    <source>
        <dbReference type="Pfam" id="PF12894"/>
    </source>
</evidence>
<accession>A0A8J2WNI8</accession>
<organism evidence="3 4">
    <name type="scientific">Daphnia galeata</name>
    <dbReference type="NCBI Taxonomy" id="27404"/>
    <lineage>
        <taxon>Eukaryota</taxon>
        <taxon>Metazoa</taxon>
        <taxon>Ecdysozoa</taxon>
        <taxon>Arthropoda</taxon>
        <taxon>Crustacea</taxon>
        <taxon>Branchiopoda</taxon>
        <taxon>Diplostraca</taxon>
        <taxon>Cladocera</taxon>
        <taxon>Anomopoda</taxon>
        <taxon>Daphniidae</taxon>
        <taxon>Daphnia</taxon>
    </lineage>
</organism>
<dbReference type="Gene3D" id="2.130.10.10">
    <property type="entry name" value="YVTN repeat-like/Quinoprotein amine dehydrogenase"/>
    <property type="match status" value="1"/>
</dbReference>
<feature type="domain" description="Anaphase-promoting complex subunit 4-like WD40" evidence="2">
    <location>
        <begin position="102"/>
        <end position="154"/>
    </location>
</feature>
<dbReference type="SUPFAM" id="SSF50978">
    <property type="entry name" value="WD40 repeat-like"/>
    <property type="match status" value="1"/>
</dbReference>
<proteinExistence type="predicted"/>
<protein>
    <recommendedName>
        <fullName evidence="2">Anaphase-promoting complex subunit 4-like WD40 domain-containing protein</fullName>
    </recommendedName>
</protein>
<feature type="region of interest" description="Disordered" evidence="1">
    <location>
        <begin position="63"/>
        <end position="98"/>
    </location>
</feature>
<dbReference type="Pfam" id="PF12894">
    <property type="entry name" value="ANAPC4_WD40"/>
    <property type="match status" value="1"/>
</dbReference>
<dbReference type="Proteomes" id="UP000789390">
    <property type="component" value="Unassembled WGS sequence"/>
</dbReference>